<evidence type="ECO:0000259" key="1">
    <source>
        <dbReference type="Pfam" id="PF00144"/>
    </source>
</evidence>
<sequence length="398" mass="43009">MNTARTPWMPAGLGRGLRSLWVRLCLGLPILAAVAGTPPVAAVAQADASDAWVRRARAETPALERILDRVDAQALNVHSVLVMQSGALAAERYYAGKDQAIYSLWRSRRTFGAADLHDMRSVSKSVIGLVYGILLARGEVPSLETPVASLYLDCPLREASAVPAVRIRDLLTMTAGLAWDEPSPVHRAAWDDQLALTWTGSVYAHLFSRERVAEPGTRFVYSGGATAVLADVMERATGRPLAELVARELFEPLGIAESSWTQDLRGRALAFAGLRLRPRDLLKLGLLVLDQGRWQGRQLVPAAWIEAATTAQVKASPDYGYGYQWWVRTHAIGGRPVRVVQAIGNGGQRLYVVPALQLVVAMTAGDYGTLGILADEDTLFLELAAGVVSAPVDDTASR</sequence>
<evidence type="ECO:0000313" key="2">
    <source>
        <dbReference type="EMBL" id="PZQ64130.1"/>
    </source>
</evidence>
<dbReference type="InterPro" id="IPR050789">
    <property type="entry name" value="Diverse_Enzym_Activities"/>
</dbReference>
<dbReference type="InterPro" id="IPR001466">
    <property type="entry name" value="Beta-lactam-related"/>
</dbReference>
<accession>A0A2W5RLL1</accession>
<name>A0A2W5RLL1_VARPD</name>
<proteinExistence type="predicted"/>
<keyword evidence="2" id="KW-0378">Hydrolase</keyword>
<dbReference type="Pfam" id="PF00144">
    <property type="entry name" value="Beta-lactamase"/>
    <property type="match status" value="1"/>
</dbReference>
<evidence type="ECO:0000313" key="3">
    <source>
        <dbReference type="Proteomes" id="UP000249135"/>
    </source>
</evidence>
<protein>
    <submittedName>
        <fullName evidence="2">Serine hydrolase</fullName>
    </submittedName>
</protein>
<dbReference type="GO" id="GO:0016787">
    <property type="term" value="F:hydrolase activity"/>
    <property type="evidence" value="ECO:0007669"/>
    <property type="project" value="UniProtKB-KW"/>
</dbReference>
<dbReference type="EMBL" id="QFPP01000561">
    <property type="protein sequence ID" value="PZQ64130.1"/>
    <property type="molecule type" value="Genomic_DNA"/>
</dbReference>
<dbReference type="Gene3D" id="3.40.710.10">
    <property type="entry name" value="DD-peptidase/beta-lactamase superfamily"/>
    <property type="match status" value="1"/>
</dbReference>
<reference evidence="2 3" key="1">
    <citation type="submission" date="2017-08" db="EMBL/GenBank/DDBJ databases">
        <title>Infants hospitalized years apart are colonized by the same room-sourced microbial strains.</title>
        <authorList>
            <person name="Brooks B."/>
            <person name="Olm M.R."/>
            <person name="Firek B.A."/>
            <person name="Baker R."/>
            <person name="Thomas B.C."/>
            <person name="Morowitz M.J."/>
            <person name="Banfield J.F."/>
        </authorList>
    </citation>
    <scope>NUCLEOTIDE SEQUENCE [LARGE SCALE GENOMIC DNA]</scope>
    <source>
        <strain evidence="2">S2_005_003_R2_41</strain>
    </source>
</reference>
<gene>
    <name evidence="2" type="ORF">DI563_27030</name>
</gene>
<dbReference type="SUPFAM" id="SSF56601">
    <property type="entry name" value="beta-lactamase/transpeptidase-like"/>
    <property type="match status" value="1"/>
</dbReference>
<feature type="domain" description="Beta-lactamase-related" evidence="1">
    <location>
        <begin position="74"/>
        <end position="364"/>
    </location>
</feature>
<comment type="caution">
    <text evidence="2">The sequence shown here is derived from an EMBL/GenBank/DDBJ whole genome shotgun (WGS) entry which is preliminary data.</text>
</comment>
<dbReference type="PANTHER" id="PTHR43283">
    <property type="entry name" value="BETA-LACTAMASE-RELATED"/>
    <property type="match status" value="1"/>
</dbReference>
<dbReference type="InterPro" id="IPR012338">
    <property type="entry name" value="Beta-lactam/transpept-like"/>
</dbReference>
<organism evidence="2 3">
    <name type="scientific">Variovorax paradoxus</name>
    <dbReference type="NCBI Taxonomy" id="34073"/>
    <lineage>
        <taxon>Bacteria</taxon>
        <taxon>Pseudomonadati</taxon>
        <taxon>Pseudomonadota</taxon>
        <taxon>Betaproteobacteria</taxon>
        <taxon>Burkholderiales</taxon>
        <taxon>Comamonadaceae</taxon>
        <taxon>Variovorax</taxon>
    </lineage>
</organism>
<dbReference type="PANTHER" id="PTHR43283:SF7">
    <property type="entry name" value="BETA-LACTAMASE-RELATED DOMAIN-CONTAINING PROTEIN"/>
    <property type="match status" value="1"/>
</dbReference>
<dbReference type="AlphaFoldDB" id="A0A2W5RLL1"/>
<dbReference type="Proteomes" id="UP000249135">
    <property type="component" value="Unassembled WGS sequence"/>
</dbReference>